<dbReference type="Proteomes" id="UP001321582">
    <property type="component" value="Chromosome"/>
</dbReference>
<dbReference type="Gene3D" id="3.55.50.10">
    <property type="entry name" value="Baseplate protein-like domains"/>
    <property type="match status" value="1"/>
</dbReference>
<name>A0AAU9DXN4_9FUSO</name>
<reference evidence="1 2" key="1">
    <citation type="submission" date="2022-11" db="EMBL/GenBank/DDBJ databases">
        <title>Haliovirga abyssi gen. nov., sp. nov., a mesophilic fermentative bacterium isolated from the Iheya North hydrothermal field and the proposal of Haliovirgaceae fam. nov.</title>
        <authorList>
            <person name="Miyazaki U."/>
            <person name="Tame A."/>
            <person name="Miyazaki J."/>
            <person name="Takai K."/>
            <person name="Sawayama S."/>
            <person name="Kitajima M."/>
            <person name="Okamoto A."/>
            <person name="Nakagawa S."/>
        </authorList>
    </citation>
    <scope>NUCLEOTIDE SEQUENCE [LARGE SCALE GENOMIC DNA]</scope>
    <source>
        <strain evidence="1 2">IC12</strain>
    </source>
</reference>
<sequence>MERGNVKDLEFLVLADLAYERYEDKDNNNPLKDILLKHHFNNSERQQRWNYFTERMEGWKLLEGFDLSKYKREYEGKHEDIKAQYEGFYAAAFEKDNEIVIAYRGTDKEVGGKKSFKNFMEEHIYTNGQIVCGMPGIQFKLAEDFYNKILNAPNNQHKTISITGHSLGGGLSQYVSVIGAENISKTVIWNGVGVAGFSRMNGYELFGTEAILTKLSWKEIFDSTGEKGKYILKEFIQAGFVKTNGTYLISLNTEFVDIPNSLIKIPTKEELKNIISKGLDEYLKSNANGLNHWDESNKIEIEKNSLTSEDSLDYSIELLERKKIFMDNYYNKDINLIAYSISKDVTGTVFKHVGKRYLVDKNLKEENKGIYVGNLLKVLKEKEANHLDAGAYHGLTMFYPHIKTEEKNRGGKSIYDHIAKEEDIMEIVNKDYLQSYIKGLLKYIGIKDNEELKEKLFYAIYYKENTAFLRDVLLKELGEKLYKELPERKQRTDKYFSKEDKLKKELIEKYLNKYKIINSIEQLEDELRRYKIDELIKLEVKKGEVKLKLGFEEDEKKVIIYNEKLGIDTKEKEITLKITTPSKYLLNIEREKPNNDYELYSSLGYKDKYYNIRNIGKNSKVTADGKDISGTYKGKDKEESLVKDKINRDTGCKYYGDNLILMDRNLRYYYGNNLDDYLTISNYMEGYLGIDLIEKPKEKKEDLGKGFMDYQVKIKGIKYVNLLNLEIIKEVNEHTVAEIEGIIAGEDTDEVTRFLNVEKQGIEILYGDDNKPIFRGLIYEHSMEIEQNSCKVKIKSYSLSKELEKEKRNRVYHNLGTKYEDVISKLNETYQNKYSFGFNSHIDKQELITELNPVEVQYKESDWDFLKRIVRRENDLIIVDDSKGKNPKTVAGIAIGEFGSSQKTIDNKNLLLSRKMKKRAIENSYKLKGYPQIKGEELFSIGNPYNINIDVNTGKQDSLLLIKNRIYKESGVLKSDLVFVRRDEFNIGVVKREESITGLTLKGTIKKVSKQHKAQIEYTEMENEYDESKSYYYPIERMYTGTYFTPEEDTLVEVHFGAEAGEVSIRNVSSKTEDIDNDPDVKIIRTSFGKEVRFDSKSIKITGKDDESYVEITEESVGLTKGEKEIILKDGKIGINNKDSTITMDDKKVNITTGGSAIKMKDDKLTLDNGGVGIEIGNGKINLG</sequence>
<dbReference type="SUPFAM" id="SSF53474">
    <property type="entry name" value="alpha/beta-Hydrolases"/>
    <property type="match status" value="1"/>
</dbReference>
<dbReference type="EMBL" id="AP027059">
    <property type="protein sequence ID" value="BDU51241.1"/>
    <property type="molecule type" value="Genomic_DNA"/>
</dbReference>
<dbReference type="SUPFAM" id="SSF69279">
    <property type="entry name" value="Phage tail proteins"/>
    <property type="match status" value="1"/>
</dbReference>
<dbReference type="RefSeq" id="WP_307904091.1">
    <property type="nucleotide sequence ID" value="NZ_AP027059.1"/>
</dbReference>
<dbReference type="KEGG" id="haby:HLVA_18100"/>
<evidence type="ECO:0008006" key="3">
    <source>
        <dbReference type="Google" id="ProtNLM"/>
    </source>
</evidence>
<gene>
    <name evidence="1" type="ORF">HLVA_18100</name>
</gene>
<organism evidence="1 2">
    <name type="scientific">Haliovirga abyssi</name>
    <dbReference type="NCBI Taxonomy" id="2996794"/>
    <lineage>
        <taxon>Bacteria</taxon>
        <taxon>Fusobacteriati</taxon>
        <taxon>Fusobacteriota</taxon>
        <taxon>Fusobacteriia</taxon>
        <taxon>Fusobacteriales</taxon>
        <taxon>Haliovirgaceae</taxon>
        <taxon>Haliovirga</taxon>
    </lineage>
</organism>
<dbReference type="Gene3D" id="3.40.50.1820">
    <property type="entry name" value="alpha/beta hydrolase"/>
    <property type="match status" value="1"/>
</dbReference>
<evidence type="ECO:0000313" key="1">
    <source>
        <dbReference type="EMBL" id="BDU51241.1"/>
    </source>
</evidence>
<evidence type="ECO:0000313" key="2">
    <source>
        <dbReference type="Proteomes" id="UP001321582"/>
    </source>
</evidence>
<proteinExistence type="predicted"/>
<dbReference type="Pfam" id="PF26363">
    <property type="entry name" value="Phospholipase-like"/>
    <property type="match status" value="1"/>
</dbReference>
<protein>
    <recommendedName>
        <fullName evidence="3">DUF2974 domain-containing protein</fullName>
    </recommendedName>
</protein>
<keyword evidence="2" id="KW-1185">Reference proteome</keyword>
<accession>A0AAU9DXN4</accession>
<dbReference type="AlphaFoldDB" id="A0AAU9DXN4"/>
<dbReference type="InterPro" id="IPR029058">
    <property type="entry name" value="AB_hydrolase_fold"/>
</dbReference>